<evidence type="ECO:0000313" key="7">
    <source>
        <dbReference type="EMBL" id="KAF9585754.1"/>
    </source>
</evidence>
<keyword evidence="4" id="KW-0560">Oxidoreductase</keyword>
<keyword evidence="2" id="KW-0285">Flavoprotein</keyword>
<feature type="domain" description="FAD-binding" evidence="6">
    <location>
        <begin position="448"/>
        <end position="792"/>
    </location>
</feature>
<accession>A0A9P6G279</accession>
<dbReference type="Proteomes" id="UP000780801">
    <property type="component" value="Unassembled WGS sequence"/>
</dbReference>
<protein>
    <recommendedName>
        <fullName evidence="6">FAD-binding domain-containing protein</fullName>
    </recommendedName>
</protein>
<keyword evidence="5" id="KW-0812">Transmembrane</keyword>
<dbReference type="GO" id="GO:0004497">
    <property type="term" value="F:monooxygenase activity"/>
    <property type="evidence" value="ECO:0007669"/>
    <property type="project" value="InterPro"/>
</dbReference>
<evidence type="ECO:0000256" key="5">
    <source>
        <dbReference type="SAM" id="Phobius"/>
    </source>
</evidence>
<evidence type="ECO:0000259" key="6">
    <source>
        <dbReference type="Pfam" id="PF01494"/>
    </source>
</evidence>
<dbReference type="InterPro" id="IPR036188">
    <property type="entry name" value="FAD/NAD-bd_sf"/>
</dbReference>
<organism evidence="7 8">
    <name type="scientific">Lunasporangiospora selenospora</name>
    <dbReference type="NCBI Taxonomy" id="979761"/>
    <lineage>
        <taxon>Eukaryota</taxon>
        <taxon>Fungi</taxon>
        <taxon>Fungi incertae sedis</taxon>
        <taxon>Mucoromycota</taxon>
        <taxon>Mortierellomycotina</taxon>
        <taxon>Mortierellomycetes</taxon>
        <taxon>Mortierellales</taxon>
        <taxon>Mortierellaceae</taxon>
        <taxon>Lunasporangiospora</taxon>
    </lineage>
</organism>
<dbReference type="AlphaFoldDB" id="A0A9P6G279"/>
<dbReference type="InterPro" id="IPR050562">
    <property type="entry name" value="FAD_mOase_fung"/>
</dbReference>
<name>A0A9P6G279_9FUNG</name>
<keyword evidence="3" id="KW-0274">FAD</keyword>
<feature type="domain" description="FAD-binding" evidence="6">
    <location>
        <begin position="12"/>
        <end position="379"/>
    </location>
</feature>
<dbReference type="EMBL" id="JAABOA010000126">
    <property type="protein sequence ID" value="KAF9585754.1"/>
    <property type="molecule type" value="Genomic_DNA"/>
</dbReference>
<dbReference type="Gene3D" id="3.50.50.60">
    <property type="entry name" value="FAD/NAD(P)-binding domain"/>
    <property type="match status" value="2"/>
</dbReference>
<evidence type="ECO:0000313" key="8">
    <source>
        <dbReference type="Proteomes" id="UP000780801"/>
    </source>
</evidence>
<keyword evidence="5" id="KW-0472">Membrane</keyword>
<evidence type="ECO:0000256" key="2">
    <source>
        <dbReference type="ARBA" id="ARBA00022630"/>
    </source>
</evidence>
<dbReference type="PANTHER" id="PTHR47356:SF2">
    <property type="entry name" value="FAD-BINDING DOMAIN-CONTAINING PROTEIN-RELATED"/>
    <property type="match status" value="1"/>
</dbReference>
<evidence type="ECO:0000256" key="1">
    <source>
        <dbReference type="ARBA" id="ARBA00007992"/>
    </source>
</evidence>
<dbReference type="PRINTS" id="PR00420">
    <property type="entry name" value="RNGMNOXGNASE"/>
</dbReference>
<reference evidence="7" key="1">
    <citation type="journal article" date="2020" name="Fungal Divers.">
        <title>Resolving the Mortierellaceae phylogeny through synthesis of multi-gene phylogenetics and phylogenomics.</title>
        <authorList>
            <person name="Vandepol N."/>
            <person name="Liber J."/>
            <person name="Desiro A."/>
            <person name="Na H."/>
            <person name="Kennedy M."/>
            <person name="Barry K."/>
            <person name="Grigoriev I.V."/>
            <person name="Miller A.N."/>
            <person name="O'Donnell K."/>
            <person name="Stajich J.E."/>
            <person name="Bonito G."/>
        </authorList>
    </citation>
    <scope>NUCLEOTIDE SEQUENCE</scope>
    <source>
        <strain evidence="7">KOD1015</strain>
    </source>
</reference>
<feature type="transmembrane region" description="Helical" evidence="5">
    <location>
        <begin position="14"/>
        <end position="34"/>
    </location>
</feature>
<dbReference type="GO" id="GO:0071949">
    <property type="term" value="F:FAD binding"/>
    <property type="evidence" value="ECO:0007669"/>
    <property type="project" value="InterPro"/>
</dbReference>
<dbReference type="PANTHER" id="PTHR47356">
    <property type="entry name" value="FAD-DEPENDENT MONOOXYGENASE ASQG-RELATED"/>
    <property type="match status" value="1"/>
</dbReference>
<evidence type="ECO:0000256" key="3">
    <source>
        <dbReference type="ARBA" id="ARBA00022827"/>
    </source>
</evidence>
<comment type="similarity">
    <text evidence="1">Belongs to the paxM FAD-dependent monooxygenase family.</text>
</comment>
<gene>
    <name evidence="7" type="ORF">BGW38_000878</name>
</gene>
<proteinExistence type="inferred from homology"/>
<dbReference type="OrthoDB" id="655030at2759"/>
<sequence>MSTPKPHNPTATKVLIVGAGIGGLILGLLLERAGIDYLILERAKKVISLGSALAFGANVMPVFEQLGIAEEVKANSKRFEEGKQFYDSLEEVGTTVFRYSKERHGHYSYVISRPVIYDIIFSKVPTEKLRMGVKVVSIEQDKDGATARDSNGQLYRGEILVGADGAHSMVRQSIYQDLSRQNCLPESDGEKLSFSTVCLVGTTNPLDPQKYPCLNSSDTYFLTVVGKKIPYSWVCFSVPGNKIAWMALRYVDKGHERSVDKENESQEWGPQATEDMCNAVRDFAFPEFSLGELIDQTPKELISKVMLEEKLFETWHHGRVVLLGDACHKMHPAAGLGAVSAVQDAVVLANRLFGLGSTSVEDLKPVFKAYHEERRPVIVNSYDTSKVMARLVGQWMWLKVLDQLFQSRPQASFIPLLVLRGKKTKTNIHSKWCSNNVHTARVAAHGAGAGLGGLTLAAILERAGIDYVVFEKAKTVVPFGSAMAISASIMPIFEQLGIAERIRQKGKPIVLRLQHGSLSYIVPRPDLYEILETLVPKEKIKYGAKILSYIQNKDGVMIRCWDNSTHHGDILVGADGAYSAVRQGLYKQLNDKRQLPESDLETLSFTSCCLIGTTNPLDPEKYTFLKKEDSYYIVVIPSDGTPFTWVYFTVDGNRVGWTVIEHLASQSSGDNDSFRTSEWGPESAEMLCKQVRDFEFPGLTLGELIDQTPKEHISKVMLEEKMFETWYSGRTVLIGDACHKMHPAAGLGAVCAIQDAAILANWMSEIKSSTTEEIEKSFKAYRDERYPVALKNFELSKTFAKLIGPSVVNTITRKLLHWTPEWLWVKILDQMTQCRPQVVFLPLIPDKGKIKPMRQPSLRLAEKYQDSSKSQAQLV</sequence>
<keyword evidence="8" id="KW-1185">Reference proteome</keyword>
<dbReference type="InterPro" id="IPR002938">
    <property type="entry name" value="FAD-bd"/>
</dbReference>
<evidence type="ECO:0000256" key="4">
    <source>
        <dbReference type="ARBA" id="ARBA00023002"/>
    </source>
</evidence>
<comment type="caution">
    <text evidence="7">The sequence shown here is derived from an EMBL/GenBank/DDBJ whole genome shotgun (WGS) entry which is preliminary data.</text>
</comment>
<dbReference type="Pfam" id="PF01494">
    <property type="entry name" value="FAD_binding_3"/>
    <property type="match status" value="2"/>
</dbReference>
<dbReference type="SUPFAM" id="SSF51905">
    <property type="entry name" value="FAD/NAD(P)-binding domain"/>
    <property type="match status" value="2"/>
</dbReference>
<keyword evidence="5" id="KW-1133">Transmembrane helix</keyword>